<dbReference type="Gene3D" id="3.30.40.10">
    <property type="entry name" value="Zinc/RING finger domain, C3HC4 (zinc finger)"/>
    <property type="match status" value="1"/>
</dbReference>
<evidence type="ECO:0000259" key="5">
    <source>
        <dbReference type="PROSITE" id="PS50016"/>
    </source>
</evidence>
<keyword evidence="3" id="KW-0862">Zinc</keyword>
<sequence length="504" mass="56795">MGLLGKDHCIRCDRGGDVLVCSSSTCPLAIHEKCLGFPVEIDEKSKFYCPYCVYTQLVEDSRQAKEKVMSRKKALLVFLDGKLMNGDCQPQELGNSHCKEQTHQLDARNICNPHSEDDENQPNKVNSPKHILLDKDGQQDRVAADCSKCFPQSREADVLCQGNHCDGLGTTYGDIVKTSDKHDPKLVAGHQTLSGPIVACGQDRVDSEDEESVKRFKMVKIGKKVRLQPQLKCDGYQPQKHLEIHFEANHFPLLPSEDEETGKRFKMAEIHKNISLEPQQKDVIYQPRRQVKYQLEGNHFVDPLVSREENLSKARKVGNDARIVQEAIVNNEGRKQVEGQVNKTSASSQSDLALPVHLLEERGSGADASMCTDSESSVTGKRCKYDGDRRDKSSNENCLGIFRNSAAGLRAYVDTLEKIVAARESRKLIKPASTIDLFSSGRRKSLPWTDEEVNMLQESVRIFSTSMNKNIPWSKILSFGRHVFDGTRNPVDLKDKWRRLTKER</sequence>
<dbReference type="InterPro" id="IPR011011">
    <property type="entry name" value="Znf_FYVE_PHD"/>
</dbReference>
<organism evidence="7 8">
    <name type="scientific">Oldenlandia corymbosa var. corymbosa</name>
    <dbReference type="NCBI Taxonomy" id="529605"/>
    <lineage>
        <taxon>Eukaryota</taxon>
        <taxon>Viridiplantae</taxon>
        <taxon>Streptophyta</taxon>
        <taxon>Embryophyta</taxon>
        <taxon>Tracheophyta</taxon>
        <taxon>Spermatophyta</taxon>
        <taxon>Magnoliopsida</taxon>
        <taxon>eudicotyledons</taxon>
        <taxon>Gunneridae</taxon>
        <taxon>Pentapetalae</taxon>
        <taxon>asterids</taxon>
        <taxon>lamiids</taxon>
        <taxon>Gentianales</taxon>
        <taxon>Rubiaceae</taxon>
        <taxon>Rubioideae</taxon>
        <taxon>Spermacoceae</taxon>
        <taxon>Hedyotis-Oldenlandia complex</taxon>
        <taxon>Oldenlandia</taxon>
    </lineage>
</organism>
<dbReference type="SUPFAM" id="SSF57903">
    <property type="entry name" value="FYVE/PHD zinc finger"/>
    <property type="match status" value="1"/>
</dbReference>
<dbReference type="InterPro" id="IPR001965">
    <property type="entry name" value="Znf_PHD"/>
</dbReference>
<name>A0AAV1C1G1_OLDCO</name>
<feature type="domain" description="PHD-type" evidence="5">
    <location>
        <begin position="6"/>
        <end position="55"/>
    </location>
</feature>
<protein>
    <submittedName>
        <fullName evidence="7">OLC1v1023483C6</fullName>
    </submittedName>
</protein>
<gene>
    <name evidence="7" type="ORF">OLC1_LOCUS1441</name>
</gene>
<dbReference type="SMART" id="SM00717">
    <property type="entry name" value="SANT"/>
    <property type="match status" value="1"/>
</dbReference>
<reference evidence="7" key="1">
    <citation type="submission" date="2023-03" db="EMBL/GenBank/DDBJ databases">
        <authorList>
            <person name="Julca I."/>
        </authorList>
    </citation>
    <scope>NUCLEOTIDE SEQUENCE</scope>
</reference>
<evidence type="ECO:0000259" key="6">
    <source>
        <dbReference type="PROSITE" id="PS50090"/>
    </source>
</evidence>
<dbReference type="SMART" id="SM00249">
    <property type="entry name" value="PHD"/>
    <property type="match status" value="1"/>
</dbReference>
<keyword evidence="8" id="KW-1185">Reference proteome</keyword>
<evidence type="ECO:0000256" key="1">
    <source>
        <dbReference type="ARBA" id="ARBA00022723"/>
    </source>
</evidence>
<dbReference type="SUPFAM" id="SSF46689">
    <property type="entry name" value="Homeodomain-like"/>
    <property type="match status" value="1"/>
</dbReference>
<dbReference type="PROSITE" id="PS50090">
    <property type="entry name" value="MYB_LIKE"/>
    <property type="match status" value="1"/>
</dbReference>
<feature type="domain" description="Myb-like" evidence="6">
    <location>
        <begin position="440"/>
        <end position="501"/>
    </location>
</feature>
<dbReference type="Gene3D" id="1.10.10.60">
    <property type="entry name" value="Homeodomain-like"/>
    <property type="match status" value="1"/>
</dbReference>
<dbReference type="Proteomes" id="UP001161247">
    <property type="component" value="Chromosome 1"/>
</dbReference>
<dbReference type="PANTHER" id="PTHR47863:SF4">
    <property type="entry name" value="RING_FYVE_PHD ZINC FINGER SUPERFAMILY PROTEIN"/>
    <property type="match status" value="1"/>
</dbReference>
<keyword evidence="2 4" id="KW-0863">Zinc-finger</keyword>
<dbReference type="PANTHER" id="PTHR47863">
    <property type="entry name" value="RING/FYVE/PHD ZINC FINGER SUPERFAMILY PROTEIN"/>
    <property type="match status" value="1"/>
</dbReference>
<evidence type="ECO:0000313" key="8">
    <source>
        <dbReference type="Proteomes" id="UP001161247"/>
    </source>
</evidence>
<evidence type="ECO:0000256" key="3">
    <source>
        <dbReference type="ARBA" id="ARBA00022833"/>
    </source>
</evidence>
<evidence type="ECO:0000256" key="4">
    <source>
        <dbReference type="PROSITE-ProRule" id="PRU00146"/>
    </source>
</evidence>
<dbReference type="AlphaFoldDB" id="A0AAV1C1G1"/>
<evidence type="ECO:0000256" key="2">
    <source>
        <dbReference type="ARBA" id="ARBA00022771"/>
    </source>
</evidence>
<accession>A0AAV1C1G1</accession>
<evidence type="ECO:0000313" key="7">
    <source>
        <dbReference type="EMBL" id="CAI9088998.1"/>
    </source>
</evidence>
<dbReference type="InterPro" id="IPR019787">
    <property type="entry name" value="Znf_PHD-finger"/>
</dbReference>
<dbReference type="EMBL" id="OX459118">
    <property type="protein sequence ID" value="CAI9088998.1"/>
    <property type="molecule type" value="Genomic_DNA"/>
</dbReference>
<dbReference type="InterPro" id="IPR001005">
    <property type="entry name" value="SANT/Myb"/>
</dbReference>
<keyword evidence="1" id="KW-0479">Metal-binding</keyword>
<dbReference type="InterPro" id="IPR013083">
    <property type="entry name" value="Znf_RING/FYVE/PHD"/>
</dbReference>
<dbReference type="GO" id="GO:0008270">
    <property type="term" value="F:zinc ion binding"/>
    <property type="evidence" value="ECO:0007669"/>
    <property type="project" value="UniProtKB-KW"/>
</dbReference>
<dbReference type="PROSITE" id="PS50016">
    <property type="entry name" value="ZF_PHD_2"/>
    <property type="match status" value="1"/>
</dbReference>
<dbReference type="InterPro" id="IPR009057">
    <property type="entry name" value="Homeodomain-like_sf"/>
</dbReference>
<dbReference type="CDD" id="cd11660">
    <property type="entry name" value="SANT_TRF"/>
    <property type="match status" value="1"/>
</dbReference>
<proteinExistence type="predicted"/>